<feature type="region of interest" description="Disordered" evidence="1">
    <location>
        <begin position="770"/>
        <end position="792"/>
    </location>
</feature>
<evidence type="ECO:0000313" key="2">
    <source>
        <dbReference type="EMBL" id="EPQ50928.1"/>
    </source>
</evidence>
<feature type="compositionally biased region" description="Acidic residues" evidence="1">
    <location>
        <begin position="47"/>
        <end position="62"/>
    </location>
</feature>
<dbReference type="Pfam" id="PF18759">
    <property type="entry name" value="Plavaka"/>
    <property type="match status" value="1"/>
</dbReference>
<dbReference type="HOGENOM" id="CLU_006344_4_0_1"/>
<feature type="compositionally biased region" description="Acidic residues" evidence="1">
    <location>
        <begin position="708"/>
        <end position="725"/>
    </location>
</feature>
<dbReference type="KEGG" id="gtr:GLOTRDRAFT_133665"/>
<evidence type="ECO:0000256" key="1">
    <source>
        <dbReference type="SAM" id="MobiDB-lite"/>
    </source>
</evidence>
<sequence>MPVCGYCGKHLPTTNGLKIHVKRRKSCYSQYIEKLKSFTITTHDLDADNESDSTDSQQDSDPEQGHVPESELPQDDPPTVTEQAFEPRSAPSPNDTGAPIGASTGGNPVDEVDSDRATRFAESYPGRAGEGIRRENTKFDTIREVQECQEKIIWDPFQDEEEWELARWLVQNMGQSQMDEFLKLPITRNRTKPSYKNRHSLNEKVDSLPTVGAPWIQEVITIAGTEFDGNGEPMHEEVELWYRDPVECVRELVGNPAFEGKQAYAPERVYVDPQGQNRMYDEMWTGDWWWETQSKLPPGATVAPVILASDKTQLSRHRGDKEAWPVYLTIGNIEKGTRRVPSSHAMILIGYLPIPELSCVSENAKAAVGYRLFHFCMRRILTSLVKAGSEGVEMVCADRWVRRIFPILAAYVADHPERCLIACCKQNRCPQCLVDPTELGDLLECIRFRESQRTKKILEHRATGRRVKAFFDEGLRPVDKPFWADLPHTDIFHCFMPDLLHQVHKGIIKDHLLSWCVTIAGKQEIDERFACMPDHPDIRHFKHGISVISQWTGRESRELEKVLLGALNGAVQPAVAKAARAMLDFAAYSQFHTQTDVTLDLMDAALCEFHEYKDVFLQPNIRDDFNFPKLHAIQHYLDSIKSRGSADGYNTELPERLHIDLAKDAYHATNKHLEGDRQGQDITGDDFLELRGPWLRSRRAPRDGTSSDSEDGDDLLGDQGMDDEDINEDNAEQLEDDDEDLIEALMDLYDEELSALEVPPEEALGENFEREANNAGQCSHRVAAGSRSDMLP</sequence>
<dbReference type="STRING" id="670483.S7PU04"/>
<accession>S7PU04</accession>
<name>S7PU04_GLOTA</name>
<reference evidence="2 3" key="1">
    <citation type="journal article" date="2012" name="Science">
        <title>The Paleozoic origin of enzymatic lignin decomposition reconstructed from 31 fungal genomes.</title>
        <authorList>
            <person name="Floudas D."/>
            <person name="Binder M."/>
            <person name="Riley R."/>
            <person name="Barry K."/>
            <person name="Blanchette R.A."/>
            <person name="Henrissat B."/>
            <person name="Martinez A.T."/>
            <person name="Otillar R."/>
            <person name="Spatafora J.W."/>
            <person name="Yadav J.S."/>
            <person name="Aerts A."/>
            <person name="Benoit I."/>
            <person name="Boyd A."/>
            <person name="Carlson A."/>
            <person name="Copeland A."/>
            <person name="Coutinho P.M."/>
            <person name="de Vries R.P."/>
            <person name="Ferreira P."/>
            <person name="Findley K."/>
            <person name="Foster B."/>
            <person name="Gaskell J."/>
            <person name="Glotzer D."/>
            <person name="Gorecki P."/>
            <person name="Heitman J."/>
            <person name="Hesse C."/>
            <person name="Hori C."/>
            <person name="Igarashi K."/>
            <person name="Jurgens J.A."/>
            <person name="Kallen N."/>
            <person name="Kersten P."/>
            <person name="Kohler A."/>
            <person name="Kuees U."/>
            <person name="Kumar T.K.A."/>
            <person name="Kuo A."/>
            <person name="LaButti K."/>
            <person name="Larrondo L.F."/>
            <person name="Lindquist E."/>
            <person name="Ling A."/>
            <person name="Lombard V."/>
            <person name="Lucas S."/>
            <person name="Lundell T."/>
            <person name="Martin R."/>
            <person name="McLaughlin D.J."/>
            <person name="Morgenstern I."/>
            <person name="Morin E."/>
            <person name="Murat C."/>
            <person name="Nagy L.G."/>
            <person name="Nolan M."/>
            <person name="Ohm R.A."/>
            <person name="Patyshakuliyeva A."/>
            <person name="Rokas A."/>
            <person name="Ruiz-Duenas F.J."/>
            <person name="Sabat G."/>
            <person name="Salamov A."/>
            <person name="Samejima M."/>
            <person name="Schmutz J."/>
            <person name="Slot J.C."/>
            <person name="St John F."/>
            <person name="Stenlid J."/>
            <person name="Sun H."/>
            <person name="Sun S."/>
            <person name="Syed K."/>
            <person name="Tsang A."/>
            <person name="Wiebenga A."/>
            <person name="Young D."/>
            <person name="Pisabarro A."/>
            <person name="Eastwood D.C."/>
            <person name="Martin F."/>
            <person name="Cullen D."/>
            <person name="Grigoriev I.V."/>
            <person name="Hibbett D.S."/>
        </authorList>
    </citation>
    <scope>NUCLEOTIDE SEQUENCE [LARGE SCALE GENOMIC DNA]</scope>
    <source>
        <strain evidence="2 3">ATCC 11539</strain>
    </source>
</reference>
<dbReference type="eggNOG" id="ENOG502SHSB">
    <property type="taxonomic scope" value="Eukaryota"/>
</dbReference>
<dbReference type="RefSeq" id="XP_007870799.1">
    <property type="nucleotide sequence ID" value="XM_007872608.1"/>
</dbReference>
<proteinExistence type="predicted"/>
<protein>
    <recommendedName>
        <fullName evidence="4">C2H2-type domain-containing protein</fullName>
    </recommendedName>
</protein>
<dbReference type="EMBL" id="KB469313">
    <property type="protein sequence ID" value="EPQ50928.1"/>
    <property type="molecule type" value="Genomic_DNA"/>
</dbReference>
<feature type="region of interest" description="Disordered" evidence="1">
    <location>
        <begin position="697"/>
        <end position="725"/>
    </location>
</feature>
<evidence type="ECO:0008006" key="4">
    <source>
        <dbReference type="Google" id="ProtNLM"/>
    </source>
</evidence>
<gene>
    <name evidence="2" type="ORF">GLOTRDRAFT_133665</name>
</gene>
<dbReference type="AlphaFoldDB" id="S7PU04"/>
<dbReference type="Proteomes" id="UP000030669">
    <property type="component" value="Unassembled WGS sequence"/>
</dbReference>
<dbReference type="GeneID" id="19302769"/>
<evidence type="ECO:0000313" key="3">
    <source>
        <dbReference type="Proteomes" id="UP000030669"/>
    </source>
</evidence>
<dbReference type="OMA" id="WINIRTF"/>
<dbReference type="OrthoDB" id="2418900at2759"/>
<organism evidence="2 3">
    <name type="scientific">Gloeophyllum trabeum (strain ATCC 11539 / FP-39264 / Madison 617)</name>
    <name type="common">Brown rot fungus</name>
    <dbReference type="NCBI Taxonomy" id="670483"/>
    <lineage>
        <taxon>Eukaryota</taxon>
        <taxon>Fungi</taxon>
        <taxon>Dikarya</taxon>
        <taxon>Basidiomycota</taxon>
        <taxon>Agaricomycotina</taxon>
        <taxon>Agaricomycetes</taxon>
        <taxon>Gloeophyllales</taxon>
        <taxon>Gloeophyllaceae</taxon>
        <taxon>Gloeophyllum</taxon>
    </lineage>
</organism>
<dbReference type="InterPro" id="IPR041078">
    <property type="entry name" value="Plavaka"/>
</dbReference>
<feature type="region of interest" description="Disordered" evidence="1">
    <location>
        <begin position="43"/>
        <end position="113"/>
    </location>
</feature>
<keyword evidence="3" id="KW-1185">Reference proteome</keyword>